<dbReference type="InterPro" id="IPR009057">
    <property type="entry name" value="Homeodomain-like_sf"/>
</dbReference>
<proteinExistence type="predicted"/>
<dbReference type="InterPro" id="IPR017930">
    <property type="entry name" value="Myb_dom"/>
</dbReference>
<feature type="compositionally biased region" description="Low complexity" evidence="2">
    <location>
        <begin position="24"/>
        <end position="44"/>
    </location>
</feature>
<sequence>MKPNWARWEADEQQPPRKQPTTPSPSLSDASPVSPLSSKSSSDALSDDSRVVQSNIFNEAYPRLKMAMMMETTSHHSIPASGPNSATLMHNSSSIWEQQQLPLLPSTTSQTWCATTGITAWQIASPSNIVGGIPSTVLGNRNNNNNSNPGGSNSHSGGGRGIYETLVYHRYLAYSTPTSPDNRFLLERGNHPFSYLPFFKVLPTVEPGDFSSGAKGCEEEPHVPCRRPPSSSSMRTHNNNNNYDCNSTGEEKRISSDNSLYSKNMKKRHIKCNKLEKKTKPHASPTKPNKRDNYLRFEHWEEENLLRGVEIFGVGKWTSILRNFNFQKKRSAIDLKDKYRNIMRAKQRSRMAQLNARNLL</sequence>
<organism evidence="4 5">
    <name type="scientific">Galdieria yellowstonensis</name>
    <dbReference type="NCBI Taxonomy" id="3028027"/>
    <lineage>
        <taxon>Eukaryota</taxon>
        <taxon>Rhodophyta</taxon>
        <taxon>Bangiophyceae</taxon>
        <taxon>Galdieriales</taxon>
        <taxon>Galdieriaceae</taxon>
        <taxon>Galdieria</taxon>
    </lineage>
</organism>
<evidence type="ECO:0000256" key="1">
    <source>
        <dbReference type="ARBA" id="ARBA00023242"/>
    </source>
</evidence>
<dbReference type="PROSITE" id="PS51294">
    <property type="entry name" value="HTH_MYB"/>
    <property type="match status" value="1"/>
</dbReference>
<dbReference type="Gene3D" id="1.10.246.220">
    <property type="match status" value="1"/>
</dbReference>
<dbReference type="EMBL" id="JANCYU010000019">
    <property type="protein sequence ID" value="KAK4523688.1"/>
    <property type="molecule type" value="Genomic_DNA"/>
</dbReference>
<feature type="region of interest" description="Disordered" evidence="2">
    <location>
        <begin position="139"/>
        <end position="158"/>
    </location>
</feature>
<feature type="domain" description="HTH myb-type" evidence="3">
    <location>
        <begin position="301"/>
        <end position="347"/>
    </location>
</feature>
<dbReference type="InterPro" id="IPR052450">
    <property type="entry name" value="TRBD-Containing_Protein"/>
</dbReference>
<feature type="region of interest" description="Disordered" evidence="2">
    <location>
        <begin position="212"/>
        <end position="250"/>
    </location>
</feature>
<comment type="caution">
    <text evidence="4">The sequence shown here is derived from an EMBL/GenBank/DDBJ whole genome shotgun (WGS) entry which is preliminary data.</text>
</comment>
<accession>A0AAV9I8K8</accession>
<dbReference type="Proteomes" id="UP001300502">
    <property type="component" value="Unassembled WGS sequence"/>
</dbReference>
<dbReference type="AlphaFoldDB" id="A0AAV9I8K8"/>
<dbReference type="SUPFAM" id="SSF46689">
    <property type="entry name" value="Homeodomain-like"/>
    <property type="match status" value="1"/>
</dbReference>
<evidence type="ECO:0000313" key="4">
    <source>
        <dbReference type="EMBL" id="KAK4523688.1"/>
    </source>
</evidence>
<evidence type="ECO:0000256" key="2">
    <source>
        <dbReference type="SAM" id="MobiDB-lite"/>
    </source>
</evidence>
<feature type="region of interest" description="Disordered" evidence="2">
    <location>
        <begin position="1"/>
        <end position="48"/>
    </location>
</feature>
<name>A0AAV9I8K8_9RHOD</name>
<evidence type="ECO:0000313" key="5">
    <source>
        <dbReference type="Proteomes" id="UP001300502"/>
    </source>
</evidence>
<dbReference type="Pfam" id="PF00249">
    <property type="entry name" value="Myb_DNA-binding"/>
    <property type="match status" value="1"/>
</dbReference>
<evidence type="ECO:0000259" key="3">
    <source>
        <dbReference type="PROSITE" id="PS51294"/>
    </source>
</evidence>
<dbReference type="SMART" id="SM00717">
    <property type="entry name" value="SANT"/>
    <property type="match status" value="1"/>
</dbReference>
<reference evidence="4 5" key="1">
    <citation type="submission" date="2022-07" db="EMBL/GenBank/DDBJ databases">
        <title>Genome-wide signatures of adaptation to extreme environments.</title>
        <authorList>
            <person name="Cho C.H."/>
            <person name="Yoon H.S."/>
        </authorList>
    </citation>
    <scope>NUCLEOTIDE SEQUENCE [LARGE SCALE GENOMIC DNA]</scope>
    <source>
        <strain evidence="4 5">108.79 E11</strain>
    </source>
</reference>
<keyword evidence="5" id="KW-1185">Reference proteome</keyword>
<dbReference type="PANTHER" id="PTHR46734">
    <property type="entry name" value="TELOMERIC REPEAT-BINDING FACTOR 1 TERF1"/>
    <property type="match status" value="1"/>
</dbReference>
<feature type="compositionally biased region" description="Low complexity" evidence="2">
    <location>
        <begin position="139"/>
        <end position="155"/>
    </location>
</feature>
<keyword evidence="1" id="KW-0539">Nucleus</keyword>
<dbReference type="InterPro" id="IPR001005">
    <property type="entry name" value="SANT/Myb"/>
</dbReference>
<protein>
    <recommendedName>
        <fullName evidence="3">HTH myb-type domain-containing protein</fullName>
    </recommendedName>
</protein>
<dbReference type="CDD" id="cd11660">
    <property type="entry name" value="SANT_TRF"/>
    <property type="match status" value="1"/>
</dbReference>
<gene>
    <name evidence="4" type="ORF">GAYE_PCTG75G1584</name>
</gene>
<dbReference type="PANTHER" id="PTHR46734:SF1">
    <property type="entry name" value="TELOMERIC REPEAT-BINDING FACTOR 1"/>
    <property type="match status" value="1"/>
</dbReference>
<feature type="compositionally biased region" description="Polar residues" evidence="2">
    <location>
        <begin position="234"/>
        <end position="248"/>
    </location>
</feature>